<gene>
    <name evidence="1" type="ORF">H4219_005746</name>
</gene>
<feature type="non-terminal residue" evidence="1">
    <location>
        <position position="92"/>
    </location>
</feature>
<evidence type="ECO:0000313" key="1">
    <source>
        <dbReference type="EMBL" id="KAJ1912056.1"/>
    </source>
</evidence>
<dbReference type="OrthoDB" id="10261046at2759"/>
<name>A0A9W7ZSM9_9FUNG</name>
<proteinExistence type="predicted"/>
<sequence length="92" mass="10133">KDGSNSGAATLAACQTGAKKYGWKHKTIENEDTNIQQQLLKEIYSLVSRRPDTMCNFLDGSKLLEVITGGMVSETNINDIMNAIREAKLKSK</sequence>
<evidence type="ECO:0000313" key="2">
    <source>
        <dbReference type="Proteomes" id="UP001150538"/>
    </source>
</evidence>
<organism evidence="1 2">
    <name type="scientific">Mycoemilia scoparia</name>
    <dbReference type="NCBI Taxonomy" id="417184"/>
    <lineage>
        <taxon>Eukaryota</taxon>
        <taxon>Fungi</taxon>
        <taxon>Fungi incertae sedis</taxon>
        <taxon>Zoopagomycota</taxon>
        <taxon>Kickxellomycotina</taxon>
        <taxon>Kickxellomycetes</taxon>
        <taxon>Kickxellales</taxon>
        <taxon>Kickxellaceae</taxon>
        <taxon>Mycoemilia</taxon>
    </lineage>
</organism>
<accession>A0A9W7ZSM9</accession>
<dbReference type="Proteomes" id="UP001150538">
    <property type="component" value="Unassembled WGS sequence"/>
</dbReference>
<dbReference type="AlphaFoldDB" id="A0A9W7ZSM9"/>
<comment type="caution">
    <text evidence="1">The sequence shown here is derived from an EMBL/GenBank/DDBJ whole genome shotgun (WGS) entry which is preliminary data.</text>
</comment>
<reference evidence="1" key="1">
    <citation type="submission" date="2022-07" db="EMBL/GenBank/DDBJ databases">
        <title>Phylogenomic reconstructions and comparative analyses of Kickxellomycotina fungi.</title>
        <authorList>
            <person name="Reynolds N.K."/>
            <person name="Stajich J.E."/>
            <person name="Barry K."/>
            <person name="Grigoriev I.V."/>
            <person name="Crous P."/>
            <person name="Smith M.E."/>
        </authorList>
    </citation>
    <scope>NUCLEOTIDE SEQUENCE</scope>
    <source>
        <strain evidence="1">NBRC 100468</strain>
    </source>
</reference>
<keyword evidence="2" id="KW-1185">Reference proteome</keyword>
<protein>
    <submittedName>
        <fullName evidence="1">Uncharacterized protein</fullName>
    </submittedName>
</protein>
<dbReference type="EMBL" id="JANBPU010000383">
    <property type="protein sequence ID" value="KAJ1912056.1"/>
    <property type="molecule type" value="Genomic_DNA"/>
</dbReference>